<dbReference type="SUPFAM" id="SSF53474">
    <property type="entry name" value="alpha/beta-Hydrolases"/>
    <property type="match status" value="1"/>
</dbReference>
<evidence type="ECO:0000256" key="2">
    <source>
        <dbReference type="PIRSR" id="PIRSR000862-1"/>
    </source>
</evidence>
<feature type="active site" description="Charge relay system" evidence="2">
    <location>
        <position position="293"/>
    </location>
</feature>
<feature type="active site" description="Nucleophile" evidence="2">
    <location>
        <position position="172"/>
    </location>
</feature>
<dbReference type="InterPro" id="IPR025483">
    <property type="entry name" value="Lipase_euk"/>
</dbReference>
<dbReference type="PIRSF" id="PIRSF000862">
    <property type="entry name" value="Steryl_ester_lip"/>
    <property type="match status" value="1"/>
</dbReference>
<dbReference type="Gene3D" id="3.40.50.1820">
    <property type="entry name" value="alpha/beta hydrolase"/>
    <property type="match status" value="2"/>
</dbReference>
<name>A0A6J2YQ21_SITOR</name>
<dbReference type="KEGG" id="soy:115889506"/>
<dbReference type="GeneID" id="115889506"/>
<evidence type="ECO:0000259" key="4">
    <source>
        <dbReference type="Pfam" id="PF04083"/>
    </source>
</evidence>
<keyword evidence="3" id="KW-0732">Signal</keyword>
<dbReference type="AlphaFoldDB" id="A0A6J2YQ21"/>
<sequence length="365" mass="42549">MQLLSLVLVFLFVKKVLLLKIHPDVGLSFAEQVKRHGYPIDIHEVITEDGYILSLFRIPYGIRGNNYQNRTENRSAVLFLHGMGGFPANWISLGPKDSLTYYLADRGYDAWIMSTRGVDSPLQRKHLLYDWNDDMEYWDFSLHDIGVYDLPANIDYIRKYTKQERIFFVGHSAACPEFFIMMSEKPEYNNKIKIGTIYGASPILKKLDYPMVILGSQLVDVVREMYSLLTSASFSRLSSRQILQYLDNLKTGEFRQYNYGSKINKKLYGTKVPPKYNLTRCETAVAFFSSTSDSFCILEDLYESMNEIPNVILHYQIPFKRFTHIDFVFGRNSTYLVYEPTYRLFKDFDEGKVPSKRGKKYIFSN</sequence>
<evidence type="ECO:0000313" key="5">
    <source>
        <dbReference type="Proteomes" id="UP000504635"/>
    </source>
</evidence>
<feature type="domain" description="Partial AB-hydrolase lipase" evidence="4">
    <location>
        <begin position="30"/>
        <end position="92"/>
    </location>
</feature>
<protein>
    <submittedName>
        <fullName evidence="6">Lipase 3-like</fullName>
    </submittedName>
</protein>
<feature type="signal peptide" evidence="3">
    <location>
        <begin position="1"/>
        <end position="18"/>
    </location>
</feature>
<dbReference type="OrthoDB" id="9974421at2759"/>
<gene>
    <name evidence="6" type="primary">LOC115889506</name>
</gene>
<organism evidence="5 6">
    <name type="scientific">Sitophilus oryzae</name>
    <name type="common">Rice weevil</name>
    <name type="synonym">Curculio oryzae</name>
    <dbReference type="NCBI Taxonomy" id="7048"/>
    <lineage>
        <taxon>Eukaryota</taxon>
        <taxon>Metazoa</taxon>
        <taxon>Ecdysozoa</taxon>
        <taxon>Arthropoda</taxon>
        <taxon>Hexapoda</taxon>
        <taxon>Insecta</taxon>
        <taxon>Pterygota</taxon>
        <taxon>Neoptera</taxon>
        <taxon>Endopterygota</taxon>
        <taxon>Coleoptera</taxon>
        <taxon>Polyphaga</taxon>
        <taxon>Cucujiformia</taxon>
        <taxon>Curculionidae</taxon>
        <taxon>Dryophthorinae</taxon>
        <taxon>Sitophilus</taxon>
    </lineage>
</organism>
<evidence type="ECO:0000256" key="1">
    <source>
        <dbReference type="ARBA" id="ARBA00010701"/>
    </source>
</evidence>
<feature type="chain" id="PRO_5026806295" evidence="3">
    <location>
        <begin position="19"/>
        <end position="365"/>
    </location>
</feature>
<feature type="active site" description="Charge relay system" evidence="2">
    <location>
        <position position="324"/>
    </location>
</feature>
<comment type="similarity">
    <text evidence="1">Belongs to the AB hydrolase superfamily. Lipase family.</text>
</comment>
<proteinExistence type="inferred from homology"/>
<dbReference type="InterPro" id="IPR029058">
    <property type="entry name" value="AB_hydrolase_fold"/>
</dbReference>
<dbReference type="Proteomes" id="UP000504635">
    <property type="component" value="Unplaced"/>
</dbReference>
<dbReference type="Pfam" id="PF04083">
    <property type="entry name" value="Abhydro_lipase"/>
    <property type="match status" value="1"/>
</dbReference>
<evidence type="ECO:0000256" key="3">
    <source>
        <dbReference type="SAM" id="SignalP"/>
    </source>
</evidence>
<dbReference type="RefSeq" id="XP_030765384.1">
    <property type="nucleotide sequence ID" value="XM_030909524.1"/>
</dbReference>
<keyword evidence="5" id="KW-1185">Reference proteome</keyword>
<dbReference type="PANTHER" id="PTHR11005">
    <property type="entry name" value="LYSOSOMAL ACID LIPASE-RELATED"/>
    <property type="match status" value="1"/>
</dbReference>
<dbReference type="InterPro" id="IPR006693">
    <property type="entry name" value="AB_hydrolase_lipase"/>
</dbReference>
<reference evidence="6" key="1">
    <citation type="submission" date="2025-08" db="UniProtKB">
        <authorList>
            <consortium name="RefSeq"/>
        </authorList>
    </citation>
    <scope>IDENTIFICATION</scope>
    <source>
        <tissue evidence="6">Gonads</tissue>
    </source>
</reference>
<dbReference type="GO" id="GO:0006629">
    <property type="term" value="P:lipid metabolic process"/>
    <property type="evidence" value="ECO:0007669"/>
    <property type="project" value="InterPro"/>
</dbReference>
<evidence type="ECO:0000313" key="6">
    <source>
        <dbReference type="RefSeq" id="XP_030765384.1"/>
    </source>
</evidence>
<dbReference type="GO" id="GO:0016788">
    <property type="term" value="F:hydrolase activity, acting on ester bonds"/>
    <property type="evidence" value="ECO:0007669"/>
    <property type="project" value="InterPro"/>
</dbReference>
<accession>A0A6J2YQ21</accession>
<dbReference type="InParanoid" id="A0A6J2YQ21"/>